<dbReference type="AlphaFoldDB" id="A0AAE1K7V6"/>
<dbReference type="PANTHER" id="PTHR31973:SF187">
    <property type="entry name" value="MUTATOR TRANSPOSASE MUDRA PROTEIN"/>
    <property type="match status" value="1"/>
</dbReference>
<dbReference type="Proteomes" id="UP001293593">
    <property type="component" value="Unassembled WGS sequence"/>
</dbReference>
<dbReference type="PANTHER" id="PTHR31973">
    <property type="entry name" value="POLYPROTEIN, PUTATIVE-RELATED"/>
    <property type="match status" value="1"/>
</dbReference>
<sequence>MLTATGLDADDSLFSIAFAITQKENTHNWKWFFEWIRRSLDLEDGNDVTIMSDMQKGLMNAVSDVLPLAEH</sequence>
<evidence type="ECO:0000259" key="1">
    <source>
        <dbReference type="Pfam" id="PF10551"/>
    </source>
</evidence>
<organism evidence="2 3">
    <name type="scientific">Acacia crassicarpa</name>
    <name type="common">northern wattle</name>
    <dbReference type="NCBI Taxonomy" id="499986"/>
    <lineage>
        <taxon>Eukaryota</taxon>
        <taxon>Viridiplantae</taxon>
        <taxon>Streptophyta</taxon>
        <taxon>Embryophyta</taxon>
        <taxon>Tracheophyta</taxon>
        <taxon>Spermatophyta</taxon>
        <taxon>Magnoliopsida</taxon>
        <taxon>eudicotyledons</taxon>
        <taxon>Gunneridae</taxon>
        <taxon>Pentapetalae</taxon>
        <taxon>rosids</taxon>
        <taxon>fabids</taxon>
        <taxon>Fabales</taxon>
        <taxon>Fabaceae</taxon>
        <taxon>Caesalpinioideae</taxon>
        <taxon>mimosoid clade</taxon>
        <taxon>Acacieae</taxon>
        <taxon>Acacia</taxon>
    </lineage>
</organism>
<dbReference type="EMBL" id="JAWXYG010000007">
    <property type="protein sequence ID" value="KAK4267859.1"/>
    <property type="molecule type" value="Genomic_DNA"/>
</dbReference>
<dbReference type="Pfam" id="PF10551">
    <property type="entry name" value="MULE"/>
    <property type="match status" value="1"/>
</dbReference>
<protein>
    <recommendedName>
        <fullName evidence="1">MULE transposase domain-containing protein</fullName>
    </recommendedName>
</protein>
<keyword evidence="3" id="KW-1185">Reference proteome</keyword>
<feature type="domain" description="MULE transposase" evidence="1">
    <location>
        <begin position="1"/>
        <end position="71"/>
    </location>
</feature>
<evidence type="ECO:0000313" key="2">
    <source>
        <dbReference type="EMBL" id="KAK4267859.1"/>
    </source>
</evidence>
<reference evidence="2" key="1">
    <citation type="submission" date="2023-10" db="EMBL/GenBank/DDBJ databases">
        <title>Chromosome-level genome of the transformable northern wattle, Acacia crassicarpa.</title>
        <authorList>
            <person name="Massaro I."/>
            <person name="Sinha N.R."/>
            <person name="Poethig S."/>
            <person name="Leichty A.R."/>
        </authorList>
    </citation>
    <scope>NUCLEOTIDE SEQUENCE</scope>
    <source>
        <strain evidence="2">Acra3RX</strain>
        <tissue evidence="2">Leaf</tissue>
    </source>
</reference>
<name>A0AAE1K7V6_9FABA</name>
<accession>A0AAE1K7V6</accession>
<comment type="caution">
    <text evidence="2">The sequence shown here is derived from an EMBL/GenBank/DDBJ whole genome shotgun (WGS) entry which is preliminary data.</text>
</comment>
<proteinExistence type="predicted"/>
<evidence type="ECO:0000313" key="3">
    <source>
        <dbReference type="Proteomes" id="UP001293593"/>
    </source>
</evidence>
<gene>
    <name evidence="2" type="ORF">QN277_024587</name>
</gene>
<dbReference type="InterPro" id="IPR018289">
    <property type="entry name" value="MULE_transposase_dom"/>
</dbReference>